<dbReference type="AlphaFoldDB" id="A0A2U1F632"/>
<keyword evidence="2 5" id="KW-0489">Methyltransferase</keyword>
<feature type="domain" description="Methyltransferase type 11" evidence="4">
    <location>
        <begin position="39"/>
        <end position="128"/>
    </location>
</feature>
<dbReference type="Gene3D" id="3.40.50.150">
    <property type="entry name" value="Vaccinia Virus protein VP39"/>
    <property type="match status" value="1"/>
</dbReference>
<protein>
    <submittedName>
        <fullName evidence="5">Methyltransferase family protein</fullName>
    </submittedName>
</protein>
<dbReference type="Pfam" id="PF08241">
    <property type="entry name" value="Methyltransf_11"/>
    <property type="match status" value="1"/>
</dbReference>
<organism evidence="5 6">
    <name type="scientific">Actinomycetospora cinnamomea</name>
    <dbReference type="NCBI Taxonomy" id="663609"/>
    <lineage>
        <taxon>Bacteria</taxon>
        <taxon>Bacillati</taxon>
        <taxon>Actinomycetota</taxon>
        <taxon>Actinomycetes</taxon>
        <taxon>Pseudonocardiales</taxon>
        <taxon>Pseudonocardiaceae</taxon>
        <taxon>Actinomycetospora</taxon>
    </lineage>
</organism>
<evidence type="ECO:0000313" key="5">
    <source>
        <dbReference type="EMBL" id="PVZ07635.1"/>
    </source>
</evidence>
<reference evidence="5 6" key="1">
    <citation type="submission" date="2018-04" db="EMBL/GenBank/DDBJ databases">
        <title>Genomic Encyclopedia of Type Strains, Phase IV (KMG-IV): sequencing the most valuable type-strain genomes for metagenomic binning, comparative biology and taxonomic classification.</title>
        <authorList>
            <person name="Goeker M."/>
        </authorList>
    </citation>
    <scope>NUCLEOTIDE SEQUENCE [LARGE SCALE GENOMIC DNA]</scope>
    <source>
        <strain evidence="5 6">DSM 45771</strain>
    </source>
</reference>
<gene>
    <name evidence="5" type="ORF">C8D89_1116</name>
</gene>
<evidence type="ECO:0000256" key="1">
    <source>
        <dbReference type="ARBA" id="ARBA00008361"/>
    </source>
</evidence>
<accession>A0A2U1F632</accession>
<dbReference type="PANTHER" id="PTHR44942:SF4">
    <property type="entry name" value="METHYLTRANSFERASE TYPE 11 DOMAIN-CONTAINING PROTEIN"/>
    <property type="match status" value="1"/>
</dbReference>
<dbReference type="PANTHER" id="PTHR44942">
    <property type="entry name" value="METHYLTRANSF_11 DOMAIN-CONTAINING PROTEIN"/>
    <property type="match status" value="1"/>
</dbReference>
<keyword evidence="6" id="KW-1185">Reference proteome</keyword>
<dbReference type="PROSITE" id="PS01131">
    <property type="entry name" value="RRNA_A_DIMETH"/>
    <property type="match status" value="1"/>
</dbReference>
<evidence type="ECO:0000259" key="4">
    <source>
        <dbReference type="Pfam" id="PF08241"/>
    </source>
</evidence>
<dbReference type="InterPro" id="IPR020596">
    <property type="entry name" value="rRNA_Ade_Mease_Trfase_CS"/>
</dbReference>
<name>A0A2U1F632_9PSEU</name>
<keyword evidence="3 5" id="KW-0808">Transferase</keyword>
<dbReference type="OrthoDB" id="9797252at2"/>
<evidence type="ECO:0000256" key="3">
    <source>
        <dbReference type="ARBA" id="ARBA00022679"/>
    </source>
</evidence>
<dbReference type="InterPro" id="IPR013216">
    <property type="entry name" value="Methyltransf_11"/>
</dbReference>
<sequence>MSGRARAFGAAADDYDRLRPAPAPEALGWLLPSPDVTMLDLGAGTGLLSRALAAEGVTDVVAVEPDDLMRAVLAARGPGVRALAGTAEEIPLPDRSVDAVLVASAWHWFDHERATAEVARVLRPGGVLGLLWSAADPGVGWIAELGRVGRVEAPRSAPTMTGEFTVELPAGAPFGPGESRTFRRSTWMAAEDVVAMVGTYSSVLTLPADAQAEVRRRAREHVEQQVGTDPVLVPFVTAAWRTVRE</sequence>
<dbReference type="InterPro" id="IPR029063">
    <property type="entry name" value="SAM-dependent_MTases_sf"/>
</dbReference>
<dbReference type="CDD" id="cd02440">
    <property type="entry name" value="AdoMet_MTases"/>
    <property type="match status" value="1"/>
</dbReference>
<evidence type="ECO:0000313" key="6">
    <source>
        <dbReference type="Proteomes" id="UP000245639"/>
    </source>
</evidence>
<evidence type="ECO:0000256" key="2">
    <source>
        <dbReference type="ARBA" id="ARBA00022603"/>
    </source>
</evidence>
<dbReference type="Proteomes" id="UP000245639">
    <property type="component" value="Unassembled WGS sequence"/>
</dbReference>
<dbReference type="GO" id="GO:0000179">
    <property type="term" value="F:rRNA (adenine-N6,N6-)-dimethyltransferase activity"/>
    <property type="evidence" value="ECO:0007669"/>
    <property type="project" value="InterPro"/>
</dbReference>
<dbReference type="InterPro" id="IPR051052">
    <property type="entry name" value="Diverse_substrate_MTase"/>
</dbReference>
<comment type="similarity">
    <text evidence="1">Belongs to the methyltransferase superfamily.</text>
</comment>
<comment type="caution">
    <text evidence="5">The sequence shown here is derived from an EMBL/GenBank/DDBJ whole genome shotgun (WGS) entry which is preliminary data.</text>
</comment>
<proteinExistence type="inferred from homology"/>
<dbReference type="SUPFAM" id="SSF53335">
    <property type="entry name" value="S-adenosyl-L-methionine-dependent methyltransferases"/>
    <property type="match status" value="1"/>
</dbReference>
<dbReference type="EMBL" id="QEKW01000011">
    <property type="protein sequence ID" value="PVZ07635.1"/>
    <property type="molecule type" value="Genomic_DNA"/>
</dbReference>